<evidence type="ECO:0000313" key="13">
    <source>
        <dbReference type="Proteomes" id="UP000076874"/>
    </source>
</evidence>
<evidence type="ECO:0000256" key="3">
    <source>
        <dbReference type="ARBA" id="ARBA00020977"/>
    </source>
</evidence>
<dbReference type="GO" id="GO:0007030">
    <property type="term" value="P:Golgi organization"/>
    <property type="evidence" value="ECO:0007669"/>
    <property type="project" value="InterPro"/>
</dbReference>
<name>A0A162IDC3_9HYPO</name>
<keyword evidence="13" id="KW-1185">Reference proteome</keyword>
<keyword evidence="7" id="KW-0472">Membrane</keyword>
<evidence type="ECO:0000256" key="2">
    <source>
        <dbReference type="ARBA" id="ARBA00007603"/>
    </source>
</evidence>
<keyword evidence="9" id="KW-0175">Coiled coil</keyword>
<evidence type="ECO:0000256" key="6">
    <source>
        <dbReference type="ARBA" id="ARBA00023034"/>
    </source>
</evidence>
<protein>
    <recommendedName>
        <fullName evidence="3">Conserved oligomeric Golgi complex subunit 2</fullName>
    </recommendedName>
    <alternativeName>
        <fullName evidence="8">Component of oligomeric Golgi complex 2</fullName>
    </alternativeName>
</protein>
<evidence type="ECO:0000313" key="12">
    <source>
        <dbReference type="EMBL" id="OAA55525.1"/>
    </source>
</evidence>
<dbReference type="GO" id="GO:0006891">
    <property type="term" value="P:intra-Golgi vesicle-mediated transport"/>
    <property type="evidence" value="ECO:0007669"/>
    <property type="project" value="TreeGrafter"/>
</dbReference>
<feature type="region of interest" description="Disordered" evidence="10">
    <location>
        <begin position="29"/>
        <end position="49"/>
    </location>
</feature>
<gene>
    <name evidence="12" type="ORF">SPI_08209</name>
</gene>
<organism evidence="12 13">
    <name type="scientific">Niveomyces insectorum RCEF 264</name>
    <dbReference type="NCBI Taxonomy" id="1081102"/>
    <lineage>
        <taxon>Eukaryota</taxon>
        <taxon>Fungi</taxon>
        <taxon>Dikarya</taxon>
        <taxon>Ascomycota</taxon>
        <taxon>Pezizomycotina</taxon>
        <taxon>Sordariomycetes</taxon>
        <taxon>Hypocreomycetidae</taxon>
        <taxon>Hypocreales</taxon>
        <taxon>Cordycipitaceae</taxon>
        <taxon>Niveomyces</taxon>
    </lineage>
</organism>
<dbReference type="Pfam" id="PF06148">
    <property type="entry name" value="COG2_N"/>
    <property type="match status" value="1"/>
</dbReference>
<evidence type="ECO:0000256" key="9">
    <source>
        <dbReference type="SAM" id="Coils"/>
    </source>
</evidence>
<dbReference type="GO" id="GO:0000139">
    <property type="term" value="C:Golgi membrane"/>
    <property type="evidence" value="ECO:0007669"/>
    <property type="project" value="UniProtKB-SubCell"/>
</dbReference>
<dbReference type="GO" id="GO:0015031">
    <property type="term" value="P:protein transport"/>
    <property type="evidence" value="ECO:0007669"/>
    <property type="project" value="UniProtKB-KW"/>
</dbReference>
<dbReference type="OrthoDB" id="332281at2759"/>
<keyword evidence="5" id="KW-0653">Protein transport</keyword>
<accession>A0A162IDC3</accession>
<evidence type="ECO:0000256" key="8">
    <source>
        <dbReference type="ARBA" id="ARBA00031344"/>
    </source>
</evidence>
<dbReference type="InterPro" id="IPR024602">
    <property type="entry name" value="COG_su2_N"/>
</dbReference>
<comment type="caution">
    <text evidence="12">The sequence shown here is derived from an EMBL/GenBank/DDBJ whole genome shotgun (WGS) entry which is preliminary data.</text>
</comment>
<feature type="domain" description="Conserved oligomeric Golgi complex subunit 2 N-terminal" evidence="11">
    <location>
        <begin position="54"/>
        <end position="136"/>
    </location>
</feature>
<dbReference type="GO" id="GO:0017119">
    <property type="term" value="C:Golgi transport complex"/>
    <property type="evidence" value="ECO:0007669"/>
    <property type="project" value="TreeGrafter"/>
</dbReference>
<dbReference type="PANTHER" id="PTHR12961">
    <property type="entry name" value="CONSERVED OLIGOMERIC GOLGI COMPLEX COMPONENT 2"/>
    <property type="match status" value="1"/>
</dbReference>
<dbReference type="EMBL" id="AZHD01000019">
    <property type="protein sequence ID" value="OAA55525.1"/>
    <property type="molecule type" value="Genomic_DNA"/>
</dbReference>
<dbReference type="Proteomes" id="UP000076874">
    <property type="component" value="Unassembled WGS sequence"/>
</dbReference>
<evidence type="ECO:0000256" key="5">
    <source>
        <dbReference type="ARBA" id="ARBA00022927"/>
    </source>
</evidence>
<evidence type="ECO:0000256" key="10">
    <source>
        <dbReference type="SAM" id="MobiDB-lite"/>
    </source>
</evidence>
<dbReference type="InterPro" id="IPR009316">
    <property type="entry name" value="COG2"/>
</dbReference>
<sequence>MVPPDFHSALPRRATSPYTPYSPYAAFHLPSSSSSESGRGEDDDDADLPFPTALSRKDFLAPAFDPIAYLSSLFPSEDGSTSAQRHQTLEDLRTELRERSSAVSTELLELVNANYTSFLGLGDELKGGDDNVEDVRVALFGFRRSIEDVQNRVKERRLAVSAACRDLDEVRLSTDMGRRLLELDERVAQLEEQLVVANSSRGGGIHSHSNGSPGLVAEIWGIDEADDEDDNEVMSDQFKDSYVGSSSKKLMTLARDLVSAGQLANSVGFQVPFVRKIDERLIKCKSTLLLDLNTAVNNVRKAGKSQRGQSRLLSLLAIYRVLDSDEEAVRILQGKAK</sequence>
<evidence type="ECO:0000256" key="7">
    <source>
        <dbReference type="ARBA" id="ARBA00023136"/>
    </source>
</evidence>
<proteinExistence type="inferred from homology"/>
<dbReference type="STRING" id="1081102.A0A162IDC3"/>
<dbReference type="PANTHER" id="PTHR12961:SF0">
    <property type="entry name" value="CONSERVED OLIGOMERIC GOLGI COMPLEX SUBUNIT 2"/>
    <property type="match status" value="1"/>
</dbReference>
<keyword evidence="4" id="KW-0813">Transport</keyword>
<reference evidence="12 13" key="1">
    <citation type="journal article" date="2016" name="Genome Biol. Evol.">
        <title>Divergent and convergent evolution of fungal pathogenicity.</title>
        <authorList>
            <person name="Shang Y."/>
            <person name="Xiao G."/>
            <person name="Zheng P."/>
            <person name="Cen K."/>
            <person name="Zhan S."/>
            <person name="Wang C."/>
        </authorList>
    </citation>
    <scope>NUCLEOTIDE SEQUENCE [LARGE SCALE GENOMIC DNA]</scope>
    <source>
        <strain evidence="12 13">RCEF 264</strain>
    </source>
</reference>
<dbReference type="AlphaFoldDB" id="A0A162IDC3"/>
<comment type="similarity">
    <text evidence="2">Belongs to the COG2 family.</text>
</comment>
<comment type="subcellular location">
    <subcellularLocation>
        <location evidence="1">Golgi apparatus membrane</location>
        <topology evidence="1">Peripheral membrane protein</topology>
    </subcellularLocation>
</comment>
<evidence type="ECO:0000256" key="4">
    <source>
        <dbReference type="ARBA" id="ARBA00022448"/>
    </source>
</evidence>
<keyword evidence="6" id="KW-0333">Golgi apparatus</keyword>
<feature type="coiled-coil region" evidence="9">
    <location>
        <begin position="173"/>
        <end position="200"/>
    </location>
</feature>
<evidence type="ECO:0000256" key="1">
    <source>
        <dbReference type="ARBA" id="ARBA00004395"/>
    </source>
</evidence>
<evidence type="ECO:0000259" key="11">
    <source>
        <dbReference type="Pfam" id="PF06148"/>
    </source>
</evidence>